<protein>
    <submittedName>
        <fullName evidence="1">Uncharacterized protein</fullName>
    </submittedName>
</protein>
<reference evidence="1 2" key="1">
    <citation type="submission" date="2024-04" db="EMBL/GenBank/DDBJ databases">
        <authorList>
            <person name="Rising A."/>
            <person name="Reimegard J."/>
            <person name="Sonavane S."/>
            <person name="Akerstrom W."/>
            <person name="Nylinder S."/>
            <person name="Hedman E."/>
            <person name="Kallberg Y."/>
        </authorList>
    </citation>
    <scope>NUCLEOTIDE SEQUENCE [LARGE SCALE GENOMIC DNA]</scope>
</reference>
<proteinExistence type="predicted"/>
<feature type="non-terminal residue" evidence="1">
    <location>
        <position position="65"/>
    </location>
</feature>
<evidence type="ECO:0000313" key="1">
    <source>
        <dbReference type="EMBL" id="CAL1278632.1"/>
    </source>
</evidence>
<dbReference type="AlphaFoldDB" id="A0AAV2A3P2"/>
<dbReference type="Proteomes" id="UP001497382">
    <property type="component" value="Unassembled WGS sequence"/>
</dbReference>
<comment type="caution">
    <text evidence="1">The sequence shown here is derived from an EMBL/GenBank/DDBJ whole genome shotgun (WGS) entry which is preliminary data.</text>
</comment>
<accession>A0AAV2A3P2</accession>
<name>A0AAV2A3P2_9ARAC</name>
<gene>
    <name evidence="1" type="ORF">LARSCL_LOCUS9900</name>
</gene>
<evidence type="ECO:0000313" key="2">
    <source>
        <dbReference type="Proteomes" id="UP001497382"/>
    </source>
</evidence>
<dbReference type="EMBL" id="CAXIEN010000115">
    <property type="protein sequence ID" value="CAL1278632.1"/>
    <property type="molecule type" value="Genomic_DNA"/>
</dbReference>
<sequence>MYDYLPPYEEGLTCKEVMGKLNKTLCEELLVGVDGRNNTSISLQRRQILLSGVPVFPDNTAQFPR</sequence>
<organism evidence="1 2">
    <name type="scientific">Larinioides sclopetarius</name>
    <dbReference type="NCBI Taxonomy" id="280406"/>
    <lineage>
        <taxon>Eukaryota</taxon>
        <taxon>Metazoa</taxon>
        <taxon>Ecdysozoa</taxon>
        <taxon>Arthropoda</taxon>
        <taxon>Chelicerata</taxon>
        <taxon>Arachnida</taxon>
        <taxon>Araneae</taxon>
        <taxon>Araneomorphae</taxon>
        <taxon>Entelegynae</taxon>
        <taxon>Araneoidea</taxon>
        <taxon>Araneidae</taxon>
        <taxon>Larinioides</taxon>
    </lineage>
</organism>
<keyword evidence="2" id="KW-1185">Reference proteome</keyword>